<dbReference type="Pfam" id="PF14015">
    <property type="entry name" value="DUF4231"/>
    <property type="match status" value="1"/>
</dbReference>
<keyword evidence="2" id="KW-0812">Transmembrane</keyword>
<gene>
    <name evidence="3" type="ORF">KIH74_06170</name>
</gene>
<reference evidence="3 4" key="1">
    <citation type="submission" date="2021-05" db="EMBL/GenBank/DDBJ databases">
        <title>Kineosporia and Streptomyces sp. nov. two new marine actinobacteria isolated from Coral.</title>
        <authorList>
            <person name="Buangrab K."/>
            <person name="Sutthacheep M."/>
            <person name="Yeemin T."/>
            <person name="Harunari E."/>
            <person name="Igarashi Y."/>
            <person name="Kanchanasin P."/>
            <person name="Tanasupawat S."/>
            <person name="Phongsopitanun W."/>
        </authorList>
    </citation>
    <scope>NUCLEOTIDE SEQUENCE [LARGE SCALE GENOMIC DNA]</scope>
    <source>
        <strain evidence="3 4">J2-2</strain>
    </source>
</reference>
<dbReference type="NCBIfam" id="NF033634">
    <property type="entry name" value="SLATT_1"/>
    <property type="match status" value="1"/>
</dbReference>
<feature type="compositionally biased region" description="Basic and acidic residues" evidence="1">
    <location>
        <begin position="201"/>
        <end position="216"/>
    </location>
</feature>
<protein>
    <submittedName>
        <fullName evidence="3">DUF4231 domain-containing protein</fullName>
    </submittedName>
</protein>
<feature type="region of interest" description="Disordered" evidence="1">
    <location>
        <begin position="201"/>
        <end position="231"/>
    </location>
</feature>
<feature type="compositionally biased region" description="Polar residues" evidence="1">
    <location>
        <begin position="217"/>
        <end position="231"/>
    </location>
</feature>
<comment type="caution">
    <text evidence="3">The sequence shown here is derived from an EMBL/GenBank/DDBJ whole genome shotgun (WGS) entry which is preliminary data.</text>
</comment>
<dbReference type="RefSeq" id="WP_214154796.1">
    <property type="nucleotide sequence ID" value="NZ_JAHBAY010000002.1"/>
</dbReference>
<dbReference type="Proteomes" id="UP001197247">
    <property type="component" value="Unassembled WGS sequence"/>
</dbReference>
<feature type="transmembrane region" description="Helical" evidence="2">
    <location>
        <begin position="136"/>
        <end position="157"/>
    </location>
</feature>
<evidence type="ECO:0000256" key="1">
    <source>
        <dbReference type="SAM" id="MobiDB-lite"/>
    </source>
</evidence>
<feature type="transmembrane region" description="Helical" evidence="2">
    <location>
        <begin position="111"/>
        <end position="130"/>
    </location>
</feature>
<organism evidence="3 4">
    <name type="scientific">Kineosporia corallincola</name>
    <dbReference type="NCBI Taxonomy" id="2835133"/>
    <lineage>
        <taxon>Bacteria</taxon>
        <taxon>Bacillati</taxon>
        <taxon>Actinomycetota</taxon>
        <taxon>Actinomycetes</taxon>
        <taxon>Kineosporiales</taxon>
        <taxon>Kineosporiaceae</taxon>
        <taxon>Kineosporia</taxon>
    </lineage>
</organism>
<keyword evidence="4" id="KW-1185">Reference proteome</keyword>
<accession>A0ABS5TBN8</accession>
<sequence>MSRTLLTDDDMRRLVEQCGYEEILDQRARDIVRVKANRQDVFSKEAREASALSALHWAARKSLFRNRSQPISRTPYRHDPAGRRFRYREDVDALITNYRDLSRRGKRMNTVLQLTIIGGSAMATILTAASGEHPAVRWWAAGLSGVVSATAAVIAYFKPREHAHDQQSTADAIELERNQFDLGIGHYASLPVEEATREFTERVERAVTEQRQRELQMDQSTPDPSSSGQAR</sequence>
<keyword evidence="2" id="KW-1133">Transmembrane helix</keyword>
<evidence type="ECO:0000313" key="4">
    <source>
        <dbReference type="Proteomes" id="UP001197247"/>
    </source>
</evidence>
<keyword evidence="2" id="KW-0472">Membrane</keyword>
<dbReference type="EMBL" id="JAHBAY010000002">
    <property type="protein sequence ID" value="MBT0768502.1"/>
    <property type="molecule type" value="Genomic_DNA"/>
</dbReference>
<evidence type="ECO:0000256" key="2">
    <source>
        <dbReference type="SAM" id="Phobius"/>
    </source>
</evidence>
<evidence type="ECO:0000313" key="3">
    <source>
        <dbReference type="EMBL" id="MBT0768502.1"/>
    </source>
</evidence>
<proteinExistence type="predicted"/>
<name>A0ABS5TBN8_9ACTN</name>
<dbReference type="InterPro" id="IPR025325">
    <property type="entry name" value="DUF4231"/>
</dbReference>